<reference evidence="2" key="1">
    <citation type="submission" date="2015-11" db="EMBL/GenBank/DDBJ databases">
        <authorList>
            <person name="Chen M.H."/>
            <person name="Kuo S.T."/>
            <person name="Chang P.H."/>
        </authorList>
    </citation>
    <scope>NUCLEOTIDE SEQUENCE</scope>
    <source>
        <strain evidence="2">Taiwan/2005</strain>
    </source>
</reference>
<organism evidence="2">
    <name type="scientific">Abalone herpesvirus Taiwan/2005</name>
    <dbReference type="NCBI Taxonomy" id="1821058"/>
    <lineage>
        <taxon>Viruses</taxon>
        <taxon>Duplodnaviria</taxon>
        <taxon>Heunggongvirae</taxon>
        <taxon>Peploviricota</taxon>
        <taxon>Herviviricetes</taxon>
        <taxon>Herpesvirales</taxon>
    </lineage>
</organism>
<sequence length="395" mass="44664">MDDKSSGMQAAALASEDDDDGVSSLVDMINSGALSLEVERQMKRDGERNLLFYQEVMSATFDRDLLRSKIFPEDASKGPCMRMKQSLYKEASKPIVGEYAFESDPVFSSASTAHLRLVEKSKILSKDIPEIVLDYNQDPSVISVDESNMIVTDVHHPQENQTRIFFQLDNGYVLSIPTVNPWSERIYRYTITSVPQDKELLVYDNLEDVFKNYPNYAEKLFTNAPDDDDDDEEGGPEQYLKLDRSFLGVSGVSDGSDLEVVARYHIPMELNPLQYVMHKPNLYLFTGKDQEGNNNCLYALNTELVEGEGKPWIAPWTKVKIYDSETYVDLTDPNTLTVFEDEVPSYRLTIEVSEGSNIGVLSVPDYPTYDIPSLTLIEEVNDIVLEAAEEEDDED</sequence>
<dbReference type="EMBL" id="KU096999">
    <property type="protein sequence ID" value="AMW36209.1"/>
    <property type="molecule type" value="Genomic_DNA"/>
</dbReference>
<name>A0A145VUT7_9VIRU</name>
<gene>
    <name evidence="2" type="ORF">tc2005_p064c</name>
</gene>
<feature type="region of interest" description="Disordered" evidence="1">
    <location>
        <begin position="1"/>
        <end position="23"/>
    </location>
</feature>
<accession>A0A145VUT7</accession>
<evidence type="ECO:0000313" key="2">
    <source>
        <dbReference type="EMBL" id="AMW36209.1"/>
    </source>
</evidence>
<proteinExistence type="predicted"/>
<evidence type="ECO:0000256" key="1">
    <source>
        <dbReference type="SAM" id="MobiDB-lite"/>
    </source>
</evidence>
<protein>
    <submittedName>
        <fullName evidence="2">Uncharacterized protein</fullName>
    </submittedName>
</protein>